<evidence type="ECO:0000313" key="9">
    <source>
        <dbReference type="Proteomes" id="UP000275727"/>
    </source>
</evidence>
<sequence length="102" mass="10931">MIGDYVLRLAIMLPLVCGLIIAGLWLAKRYNLGSIAGGLKSRSATRSAARLSETVFLTPAVKLAVVDFEGKRLLLAVTKQGANLLSEVPAISFTVEEDDDAR</sequence>
<evidence type="ECO:0000256" key="5">
    <source>
        <dbReference type="ARBA" id="ARBA00023136"/>
    </source>
</evidence>
<proteinExistence type="predicted"/>
<dbReference type="AlphaFoldDB" id="A0AAD1D9V2"/>
<keyword evidence="2" id="KW-1003">Cell membrane</keyword>
<keyword evidence="4 6" id="KW-1133">Transmembrane helix</keyword>
<keyword evidence="8" id="KW-0282">Flagellum</keyword>
<evidence type="ECO:0000256" key="4">
    <source>
        <dbReference type="ARBA" id="ARBA00022989"/>
    </source>
</evidence>
<name>A0AAD1D9V2_SPHMI</name>
<evidence type="ECO:0000256" key="3">
    <source>
        <dbReference type="ARBA" id="ARBA00022692"/>
    </source>
</evidence>
<gene>
    <name evidence="8" type="ORF">DFR51_2899</name>
    <name evidence="7" type="ORF">SmB9_37210</name>
</gene>
<evidence type="ECO:0000313" key="7">
    <source>
        <dbReference type="EMBL" id="BBE36063.1"/>
    </source>
</evidence>
<reference evidence="8 10" key="2">
    <citation type="submission" date="2018-10" db="EMBL/GenBank/DDBJ databases">
        <title>Genomic Encyclopedia of Type Strains, Phase IV (KMG-IV): sequencing the most valuable type-strain genomes for metagenomic binning, comparative biology and taxonomic classification.</title>
        <authorList>
            <person name="Goeker M."/>
        </authorList>
    </citation>
    <scope>NUCLEOTIDE SEQUENCE [LARGE SCALE GENOMIC DNA]</scope>
    <source>
        <strain evidence="8 10">DSM 19791</strain>
    </source>
</reference>
<evidence type="ECO:0000256" key="6">
    <source>
        <dbReference type="SAM" id="Phobius"/>
    </source>
</evidence>
<keyword evidence="5 6" id="KW-0472">Membrane</keyword>
<dbReference type="EMBL" id="RBWX01000009">
    <property type="protein sequence ID" value="RKS88251.1"/>
    <property type="molecule type" value="Genomic_DNA"/>
</dbReference>
<dbReference type="RefSeq" id="WP_121052310.1">
    <property type="nucleotide sequence ID" value="NZ_AP018711.1"/>
</dbReference>
<dbReference type="GO" id="GO:0044781">
    <property type="term" value="P:bacterial-type flagellum organization"/>
    <property type="evidence" value="ECO:0007669"/>
    <property type="project" value="InterPro"/>
</dbReference>
<dbReference type="Proteomes" id="UP000276029">
    <property type="component" value="Unassembled WGS sequence"/>
</dbReference>
<dbReference type="EMBL" id="AP018711">
    <property type="protein sequence ID" value="BBE36063.1"/>
    <property type="molecule type" value="Genomic_DNA"/>
</dbReference>
<accession>A0AAD1D9V2</accession>
<organism evidence="7 9">
    <name type="scientific">Sphingosinicella microcystinivorans</name>
    <dbReference type="NCBI Taxonomy" id="335406"/>
    <lineage>
        <taxon>Bacteria</taxon>
        <taxon>Pseudomonadati</taxon>
        <taxon>Pseudomonadota</taxon>
        <taxon>Alphaproteobacteria</taxon>
        <taxon>Sphingomonadales</taxon>
        <taxon>Sphingosinicellaceae</taxon>
        <taxon>Sphingosinicella</taxon>
    </lineage>
</organism>
<dbReference type="GO" id="GO:0016020">
    <property type="term" value="C:membrane"/>
    <property type="evidence" value="ECO:0007669"/>
    <property type="project" value="InterPro"/>
</dbReference>
<dbReference type="Proteomes" id="UP000275727">
    <property type="component" value="Chromosome"/>
</dbReference>
<reference evidence="7 9" key="1">
    <citation type="submission" date="2018-06" db="EMBL/GenBank/DDBJ databases">
        <title>Complete Genome Sequence of the Microcystin-Degrading Bacterium Sphingosinicella microcystinivorans Strain B-9.</title>
        <authorList>
            <person name="Jin H."/>
            <person name="Nishizawa T."/>
            <person name="Guo Y."/>
            <person name="Nishizawa A."/>
            <person name="Park H."/>
            <person name="Kato H."/>
            <person name="Tsuji K."/>
            <person name="Harada K."/>
        </authorList>
    </citation>
    <scope>NUCLEOTIDE SEQUENCE [LARGE SCALE GENOMIC DNA]</scope>
    <source>
        <strain evidence="7 9">B9</strain>
    </source>
</reference>
<keyword evidence="3 6" id="KW-0812">Transmembrane</keyword>
<keyword evidence="8" id="KW-0969">Cilium</keyword>
<evidence type="ECO:0000313" key="10">
    <source>
        <dbReference type="Proteomes" id="UP000276029"/>
    </source>
</evidence>
<dbReference type="InterPro" id="IPR022781">
    <property type="entry name" value="Flagellar_biosynth_FliO"/>
</dbReference>
<feature type="transmembrane region" description="Helical" evidence="6">
    <location>
        <begin position="6"/>
        <end position="27"/>
    </location>
</feature>
<dbReference type="KEGG" id="smic:SmB9_37210"/>
<comment type="subcellular location">
    <subcellularLocation>
        <location evidence="1">Cell membrane</location>
    </subcellularLocation>
</comment>
<evidence type="ECO:0000313" key="8">
    <source>
        <dbReference type="EMBL" id="RKS88251.1"/>
    </source>
</evidence>
<dbReference type="Pfam" id="PF04347">
    <property type="entry name" value="FliO"/>
    <property type="match status" value="1"/>
</dbReference>
<protein>
    <submittedName>
        <fullName evidence="8">Flagellar protein FliO/FliZ</fullName>
    </submittedName>
</protein>
<keyword evidence="8" id="KW-0966">Cell projection</keyword>
<keyword evidence="10" id="KW-1185">Reference proteome</keyword>
<evidence type="ECO:0000256" key="2">
    <source>
        <dbReference type="ARBA" id="ARBA00022475"/>
    </source>
</evidence>
<evidence type="ECO:0000256" key="1">
    <source>
        <dbReference type="ARBA" id="ARBA00004236"/>
    </source>
</evidence>